<sequence>MEKGRRVAATGMAGGYGARRGCADATDEEAGAALGARGGGTCGEGLSGMRAQYNSV</sequence>
<gene>
    <name evidence="1" type="ORF">FINKGBGL_00005</name>
</gene>
<dbReference type="AlphaFoldDB" id="A0A7G9YDH1"/>
<name>A0A7G9YDH1_9EURY</name>
<reference evidence="1" key="1">
    <citation type="submission" date="2020-06" db="EMBL/GenBank/DDBJ databases">
        <title>Unique genomic features of the anaerobic methanotrophic archaea.</title>
        <authorList>
            <person name="Chadwick G.L."/>
            <person name="Skennerton C.T."/>
            <person name="Laso-Perez R."/>
            <person name="Leu A.O."/>
            <person name="Speth D.R."/>
            <person name="Yu H."/>
            <person name="Morgan-Lang C."/>
            <person name="Hatzenpichler R."/>
            <person name="Goudeau D."/>
            <person name="Malmstrom R."/>
            <person name="Brazelton W.J."/>
            <person name="Woyke T."/>
            <person name="Hallam S.J."/>
            <person name="Tyson G.W."/>
            <person name="Wegener G."/>
            <person name="Boetius A."/>
            <person name="Orphan V."/>
        </authorList>
    </citation>
    <scope>NUCLEOTIDE SEQUENCE</scope>
</reference>
<evidence type="ECO:0000313" key="1">
    <source>
        <dbReference type="EMBL" id="QNO46055.1"/>
    </source>
</evidence>
<organism evidence="1">
    <name type="scientific">Candidatus Methanogaster sp. ANME-2c ERB4</name>
    <dbReference type="NCBI Taxonomy" id="2759911"/>
    <lineage>
        <taxon>Archaea</taxon>
        <taxon>Methanobacteriati</taxon>
        <taxon>Methanobacteriota</taxon>
        <taxon>Stenosarchaea group</taxon>
        <taxon>Methanomicrobia</taxon>
        <taxon>Methanosarcinales</taxon>
        <taxon>ANME-2 cluster</taxon>
        <taxon>Candidatus Methanogasteraceae</taxon>
        <taxon>Candidatus Methanogaster</taxon>
    </lineage>
</organism>
<dbReference type="EMBL" id="MT631167">
    <property type="protein sequence ID" value="QNO46055.1"/>
    <property type="molecule type" value="Genomic_DNA"/>
</dbReference>
<proteinExistence type="predicted"/>
<accession>A0A7G9YDH1</accession>
<protein>
    <submittedName>
        <fullName evidence="1">Uncharacterized protein</fullName>
    </submittedName>
</protein>